<dbReference type="Proteomes" id="UP001203852">
    <property type="component" value="Unassembled WGS sequence"/>
</dbReference>
<feature type="compositionally biased region" description="Basic residues" evidence="2">
    <location>
        <begin position="270"/>
        <end position="279"/>
    </location>
</feature>
<protein>
    <submittedName>
        <fullName evidence="3">Uncharacterized protein</fullName>
    </submittedName>
</protein>
<feature type="compositionally biased region" description="Polar residues" evidence="2">
    <location>
        <begin position="632"/>
        <end position="655"/>
    </location>
</feature>
<gene>
    <name evidence="3" type="ORF">EDD36DRAFT_428787</name>
</gene>
<feature type="region of interest" description="Disordered" evidence="2">
    <location>
        <begin position="628"/>
        <end position="714"/>
    </location>
</feature>
<keyword evidence="4" id="KW-1185">Reference proteome</keyword>
<feature type="compositionally biased region" description="Low complexity" evidence="2">
    <location>
        <begin position="39"/>
        <end position="50"/>
    </location>
</feature>
<evidence type="ECO:0000256" key="2">
    <source>
        <dbReference type="SAM" id="MobiDB-lite"/>
    </source>
</evidence>
<reference evidence="3" key="1">
    <citation type="journal article" date="2022" name="bioRxiv">
        <title>Deciphering the potential niche of two novel black yeast fungi from a biological soil crust based on their genomes, phenotypes, and melanin regulation.</title>
        <authorList>
            <consortium name="DOE Joint Genome Institute"/>
            <person name="Carr E.C."/>
            <person name="Barton Q."/>
            <person name="Grambo S."/>
            <person name="Sullivan M."/>
            <person name="Renfro C.M."/>
            <person name="Kuo A."/>
            <person name="Pangilinan J."/>
            <person name="Lipzen A."/>
            <person name="Keymanesh K."/>
            <person name="Savage E."/>
            <person name="Barry K."/>
            <person name="Grigoriev I.V."/>
            <person name="Riekhof W.R."/>
            <person name="Harris S.S."/>
        </authorList>
    </citation>
    <scope>NUCLEOTIDE SEQUENCE</scope>
    <source>
        <strain evidence="3">JF 03-4F</strain>
    </source>
</reference>
<feature type="region of interest" description="Disordered" evidence="2">
    <location>
        <begin position="105"/>
        <end position="161"/>
    </location>
</feature>
<feature type="compositionally biased region" description="Polar residues" evidence="2">
    <location>
        <begin position="356"/>
        <end position="366"/>
    </location>
</feature>
<dbReference type="AlphaFoldDB" id="A0AAN6E1U1"/>
<feature type="compositionally biased region" description="Polar residues" evidence="2">
    <location>
        <begin position="665"/>
        <end position="693"/>
    </location>
</feature>
<name>A0AAN6E1U1_9EURO</name>
<evidence type="ECO:0000313" key="4">
    <source>
        <dbReference type="Proteomes" id="UP001203852"/>
    </source>
</evidence>
<keyword evidence="1" id="KW-0175">Coiled coil</keyword>
<feature type="region of interest" description="Disordered" evidence="2">
    <location>
        <begin position="1"/>
        <end position="70"/>
    </location>
</feature>
<feature type="compositionally biased region" description="Polar residues" evidence="2">
    <location>
        <begin position="310"/>
        <end position="329"/>
    </location>
</feature>
<proteinExistence type="predicted"/>
<feature type="coiled-coil region" evidence="1">
    <location>
        <begin position="200"/>
        <end position="238"/>
    </location>
</feature>
<feature type="region of interest" description="Disordered" evidence="2">
    <location>
        <begin position="520"/>
        <end position="540"/>
    </location>
</feature>
<accession>A0AAN6E1U1</accession>
<sequence length="919" mass="100669">MAHAHAHPISHDLFTQEMPSSPTLTNPDMILPYRPRQTSSPSPLASSPLLRMQSIPERPDSGVSLNSSQPDLDQSVEFGVATAVRVPSQIVSPVDLSFAGYEHGGPLSDIGEEETPRSKRSRRIGSPVRPDPSSPTPAARDQRPAIRSSNRSSVSDESEIGNWEDFDTSRMMNGRLAADVAKVSDDKLEDFESKRNSAVATSTEDEMALLNERAEKILEQARLRLTNMEDNLSKARHSVLLFARSSPNSSDLHQPAGGLYRSISLAGATRKPRSVHHVVRANSTHSRTGSDTTPASGLKRLSILAEARSASAQEYGQKQESPQQYQSSPLMHLAGPSPASNRSYNSPLRALKEEQGTPSTSNTSPESLGPRGLGINNLSTLSREDVSQMASSPSTTVARSPSQVSTRSTKEIREQMSDLRHRIADLKDKAQADSLRRRSAQSLRTASPFMSAPTPEQWYISAPEYKEGGSPLNTNAGMGWSPSQQTKGVETQFIPVTPEAQRFLNVEQPATSESRLLSEVKTDRNTPSLHKSKNMQPIPFENPRSVIQESNYEDAAEEFDEDEPVAKSQEEQIYLNEVLEESLQEIESDIGPDPALSAEQSAGRHEDRLDAFDYENMFLHSALGNYAGKGTGSPTPSESDSGSVVTTRMDQNTPTAEDEDDEETQSTPIRNTGERSSTPTPVQNTFPKSTPISDSMVDLEEPPKPWTKTVRSNSMDSMSTVATFETAAEGAGEEDLDEDDLPNEILQWGNGINFPQPPTSPRHEMAPPMWPTAVTSGSFPQMHMRQPREMQSQGSVVTNGIPTPPTQSPSMTFTGSPSLVHVRNHTRSNKNAIDHPANTEILMESLIKLADPDFSITEGQGSETFSHIDKDLVLDLLRAVGGVCDQILKAESQHEVRAVKVLRRRLDESKRVLEGHNDE</sequence>
<evidence type="ECO:0000313" key="3">
    <source>
        <dbReference type="EMBL" id="KAI1616258.1"/>
    </source>
</evidence>
<evidence type="ECO:0000256" key="1">
    <source>
        <dbReference type="SAM" id="Coils"/>
    </source>
</evidence>
<feature type="compositionally biased region" description="Polar residues" evidence="2">
    <location>
        <begin position="17"/>
        <end position="26"/>
    </location>
</feature>
<feature type="region of interest" description="Disordered" evidence="2">
    <location>
        <begin position="430"/>
        <end position="449"/>
    </location>
</feature>
<feature type="compositionally biased region" description="Polar residues" evidence="2">
    <location>
        <begin position="388"/>
        <end position="407"/>
    </location>
</feature>
<dbReference type="EMBL" id="MU404351">
    <property type="protein sequence ID" value="KAI1616258.1"/>
    <property type="molecule type" value="Genomic_DNA"/>
</dbReference>
<organism evidence="3 4">
    <name type="scientific">Exophiala viscosa</name>
    <dbReference type="NCBI Taxonomy" id="2486360"/>
    <lineage>
        <taxon>Eukaryota</taxon>
        <taxon>Fungi</taxon>
        <taxon>Dikarya</taxon>
        <taxon>Ascomycota</taxon>
        <taxon>Pezizomycotina</taxon>
        <taxon>Eurotiomycetes</taxon>
        <taxon>Chaetothyriomycetidae</taxon>
        <taxon>Chaetothyriales</taxon>
        <taxon>Herpotrichiellaceae</taxon>
        <taxon>Exophiala</taxon>
    </lineage>
</organism>
<feature type="region of interest" description="Disordered" evidence="2">
    <location>
        <begin position="309"/>
        <end position="410"/>
    </location>
</feature>
<feature type="compositionally biased region" description="Polar residues" evidence="2">
    <location>
        <begin position="281"/>
        <end position="295"/>
    </location>
</feature>
<feature type="region of interest" description="Disordered" evidence="2">
    <location>
        <begin position="270"/>
        <end position="297"/>
    </location>
</feature>
<comment type="caution">
    <text evidence="3">The sequence shown here is derived from an EMBL/GenBank/DDBJ whole genome shotgun (WGS) entry which is preliminary data.</text>
</comment>